<dbReference type="EMBL" id="JBDJPC010000014">
    <property type="protein sequence ID" value="KAL1488423.1"/>
    <property type="molecule type" value="Genomic_DNA"/>
</dbReference>
<dbReference type="InterPro" id="IPR039505">
    <property type="entry name" value="DRC1/2_N"/>
</dbReference>
<proteinExistence type="inferred from homology"/>
<name>A0ABD1E169_HYPHA</name>
<feature type="region of interest" description="Disordered" evidence="13">
    <location>
        <begin position="1"/>
        <end position="27"/>
    </location>
</feature>
<feature type="domain" description="Dynein regulatory complex protein 1/2 N-terminal" evidence="14">
    <location>
        <begin position="16"/>
        <end position="114"/>
    </location>
</feature>
<dbReference type="PANTHER" id="PTHR21625:SF0">
    <property type="entry name" value="DYNEIN REGULATORY COMPLEX SUBUNIT 2"/>
    <property type="match status" value="1"/>
</dbReference>
<comment type="subcellular location">
    <subcellularLocation>
        <location evidence="1">Cytoplasm</location>
        <location evidence="1">Cytoskeleton</location>
        <location evidence="1">Flagellum axoneme</location>
    </subcellularLocation>
    <subcellularLocation>
        <location evidence="8">Cytoplasm</location>
        <location evidence="8">Cytoskeleton</location>
        <location evidence="8">Flagellum basal body</location>
    </subcellularLocation>
</comment>
<reference evidence="15 16" key="1">
    <citation type="submission" date="2024-05" db="EMBL/GenBank/DDBJ databases">
        <title>Genetic variation in Jamaican populations of the coffee berry borer (Hypothenemus hampei).</title>
        <authorList>
            <person name="Errbii M."/>
            <person name="Myrie A."/>
        </authorList>
    </citation>
    <scope>NUCLEOTIDE SEQUENCE [LARGE SCALE GENOMIC DNA]</scope>
    <source>
        <strain evidence="15">JA-Hopewell-2020-01-JO</strain>
        <tissue evidence="15">Whole body</tissue>
    </source>
</reference>
<evidence type="ECO:0000256" key="9">
    <source>
        <dbReference type="ARBA" id="ARBA00038424"/>
    </source>
</evidence>
<evidence type="ECO:0000256" key="6">
    <source>
        <dbReference type="ARBA" id="ARBA00023212"/>
    </source>
</evidence>
<evidence type="ECO:0000256" key="11">
    <source>
        <dbReference type="ARBA" id="ARBA00041517"/>
    </source>
</evidence>
<evidence type="ECO:0000256" key="5">
    <source>
        <dbReference type="ARBA" id="ARBA00023069"/>
    </source>
</evidence>
<comment type="similarity">
    <text evidence="9">Belongs to the DRC2 family.</text>
</comment>
<keyword evidence="4" id="KW-0175">Coiled coil</keyword>
<dbReference type="PANTHER" id="PTHR21625">
    <property type="entry name" value="NYD-SP28 PROTEIN"/>
    <property type="match status" value="1"/>
</dbReference>
<keyword evidence="6" id="KW-0206">Cytoskeleton</keyword>
<evidence type="ECO:0000313" key="15">
    <source>
        <dbReference type="EMBL" id="KAL1488423.1"/>
    </source>
</evidence>
<evidence type="ECO:0000256" key="1">
    <source>
        <dbReference type="ARBA" id="ARBA00004611"/>
    </source>
</evidence>
<evidence type="ECO:0000259" key="14">
    <source>
        <dbReference type="Pfam" id="PF14772"/>
    </source>
</evidence>
<evidence type="ECO:0000256" key="3">
    <source>
        <dbReference type="ARBA" id="ARBA00022846"/>
    </source>
</evidence>
<protein>
    <recommendedName>
        <fullName evidence="10">Dynein regulatory complex subunit 2</fullName>
    </recommendedName>
    <alternativeName>
        <fullName evidence="11">Coiled-coil domain-containing protein 65</fullName>
    </alternativeName>
</protein>
<evidence type="ECO:0000256" key="12">
    <source>
        <dbReference type="ARBA" id="ARBA00045865"/>
    </source>
</evidence>
<keyword evidence="3" id="KW-0282">Flagellum</keyword>
<keyword evidence="2" id="KW-0963">Cytoplasm</keyword>
<evidence type="ECO:0000256" key="2">
    <source>
        <dbReference type="ARBA" id="ARBA00022490"/>
    </source>
</evidence>
<evidence type="ECO:0000256" key="4">
    <source>
        <dbReference type="ARBA" id="ARBA00023054"/>
    </source>
</evidence>
<organism evidence="15 16">
    <name type="scientific">Hypothenemus hampei</name>
    <name type="common">Coffee berry borer</name>
    <dbReference type="NCBI Taxonomy" id="57062"/>
    <lineage>
        <taxon>Eukaryota</taxon>
        <taxon>Metazoa</taxon>
        <taxon>Ecdysozoa</taxon>
        <taxon>Arthropoda</taxon>
        <taxon>Hexapoda</taxon>
        <taxon>Insecta</taxon>
        <taxon>Pterygota</taxon>
        <taxon>Neoptera</taxon>
        <taxon>Endopterygota</taxon>
        <taxon>Coleoptera</taxon>
        <taxon>Polyphaga</taxon>
        <taxon>Cucujiformia</taxon>
        <taxon>Curculionidae</taxon>
        <taxon>Scolytinae</taxon>
        <taxon>Hypothenemus</taxon>
    </lineage>
</organism>
<feature type="compositionally biased region" description="Basic and acidic residues" evidence="13">
    <location>
        <begin position="1"/>
        <end position="12"/>
    </location>
</feature>
<comment type="caution">
    <text evidence="15">The sequence shown here is derived from an EMBL/GenBank/DDBJ whole genome shotgun (WGS) entry which is preliminary data.</text>
</comment>
<comment type="function">
    <text evidence="12">Component of the nexin-dynein regulatory complex (N-DRC), a key regulator of ciliary/flagellar motility which maintains the alignment and integrity of the distal axoneme and regulates microtubule sliding in motile axonemes. Plays a critical role in the assembly of N-DRC and also stabilizes the assembly of multiple inner dynein arms and radial spokes. Coassembles with DRC1 to form a central scaffold needed for assembly of the N-DRC and its attachment to the outer doublet microtubules.</text>
</comment>
<dbReference type="Proteomes" id="UP001566132">
    <property type="component" value="Unassembled WGS sequence"/>
</dbReference>
<feature type="compositionally biased region" description="Basic residues" evidence="13">
    <location>
        <begin position="13"/>
        <end position="27"/>
    </location>
</feature>
<accession>A0ABD1E169</accession>
<evidence type="ECO:0000313" key="16">
    <source>
        <dbReference type="Proteomes" id="UP001566132"/>
    </source>
</evidence>
<evidence type="ECO:0000256" key="10">
    <source>
        <dbReference type="ARBA" id="ARBA00040899"/>
    </source>
</evidence>
<evidence type="ECO:0000256" key="8">
    <source>
        <dbReference type="ARBA" id="ARBA00037841"/>
    </source>
</evidence>
<evidence type="ECO:0000256" key="13">
    <source>
        <dbReference type="SAM" id="MobiDB-lite"/>
    </source>
</evidence>
<keyword evidence="7" id="KW-0966">Cell projection</keyword>
<keyword evidence="16" id="KW-1185">Reference proteome</keyword>
<dbReference type="AlphaFoldDB" id="A0ABD1E169"/>
<keyword evidence="5" id="KW-0969">Cilium</keyword>
<gene>
    <name evidence="15" type="ORF">ABEB36_014896</name>
</gene>
<dbReference type="Pfam" id="PF14772">
    <property type="entry name" value="NYD-SP28"/>
    <property type="match status" value="1"/>
</dbReference>
<sequence>MPPKLTPEEKKALRVTKKAEKKKKQIEKKKQVKRDLLERELKYGALTLKRHERDWRQMLIDLTIPEMLKDLEFAWHNFERVVDSKDFIIGLLLDELDQANQQYFLNLKTHSEHIDQLIQMFSDRVNELQMDFQKQTEDLQGEHEKLVEQFTDSASDKEKYLKTILYILQMEMKEVKRTRHSDYFSKLEEQDSKQHQLIQRMKGILEQVHLQLWMDTMHFLDDYKNRIKQRKKQHNKLKTEDDKLQILINQQMEHIRKAYNTIRSLKLKKSELEKFLGRRLADLQSEFDFFTYALNTLRSNLSKDCQLDFRKLNCLTMNYNNVITHLENLEVTGKHILHVGIVCRKLETLEEKILPFPNNFINEMSKSSLGKFKDYADVLDLFWQRVGNVDATRYSINEEREFLITENEILKRRLHDYCQCMKCPNFDPFKTKAKPCATITEGTSELKKYLKHGSLVAKFLPDESNNKNLNKSKSLDLISWNDDDSPFKTS</sequence>
<dbReference type="InterPro" id="IPR039750">
    <property type="entry name" value="DRC1/DRC2"/>
</dbReference>
<evidence type="ECO:0000256" key="7">
    <source>
        <dbReference type="ARBA" id="ARBA00023273"/>
    </source>
</evidence>